<keyword evidence="2" id="KW-1185">Reference proteome</keyword>
<protein>
    <submittedName>
        <fullName evidence="1">Uncharacterized protein</fullName>
    </submittedName>
</protein>
<dbReference type="RefSeq" id="WP_136783289.1">
    <property type="nucleotide sequence ID" value="NZ_SWCO01000010.1"/>
</dbReference>
<dbReference type="AlphaFoldDB" id="A0A4U0ZBG7"/>
<sequence>MLSKLYKKYKNRKRRVKCEKGYATFHIDELSIFKFSGWAYVNHLENAKPCHVLFKLNSTIICQTQASVFREDLKKAGIGNGDCGFSVEPNWQAFEAGSNVIVMYVNDKPVHVFEVTITTKQLMVAMTGQIHRQIDLAKAEIIKSISGR</sequence>
<organism evidence="1 2">
    <name type="scientific">Alteromonas portus</name>
    <dbReference type="NCBI Taxonomy" id="2565549"/>
    <lineage>
        <taxon>Bacteria</taxon>
        <taxon>Pseudomonadati</taxon>
        <taxon>Pseudomonadota</taxon>
        <taxon>Gammaproteobacteria</taxon>
        <taxon>Alteromonadales</taxon>
        <taxon>Alteromonadaceae</taxon>
        <taxon>Alteromonas/Salinimonas group</taxon>
        <taxon>Alteromonas</taxon>
    </lineage>
</organism>
<gene>
    <name evidence="1" type="ORF">E5672_16855</name>
</gene>
<dbReference type="OrthoDB" id="6388921at2"/>
<dbReference type="EMBL" id="SWCO01000010">
    <property type="protein sequence ID" value="TKB01478.1"/>
    <property type="molecule type" value="Genomic_DNA"/>
</dbReference>
<evidence type="ECO:0000313" key="2">
    <source>
        <dbReference type="Proteomes" id="UP000305471"/>
    </source>
</evidence>
<name>A0A4U0ZBG7_9ALTE</name>
<dbReference type="Proteomes" id="UP000305471">
    <property type="component" value="Unassembled WGS sequence"/>
</dbReference>
<comment type="caution">
    <text evidence="1">The sequence shown here is derived from an EMBL/GenBank/DDBJ whole genome shotgun (WGS) entry which is preliminary data.</text>
</comment>
<accession>A0A4U0ZBG7</accession>
<proteinExistence type="predicted"/>
<reference evidence="1 2" key="1">
    <citation type="submission" date="2019-04" db="EMBL/GenBank/DDBJ databases">
        <title>Alteromonas portus sp. nov., an alginate lyase-excreting marine bacterium.</title>
        <authorList>
            <person name="Huang H."/>
            <person name="Mo K."/>
            <person name="Bao S."/>
        </authorList>
    </citation>
    <scope>NUCLEOTIDE SEQUENCE [LARGE SCALE GENOMIC DNA]</scope>
    <source>
        <strain evidence="1 2">HB161718</strain>
    </source>
</reference>
<evidence type="ECO:0000313" key="1">
    <source>
        <dbReference type="EMBL" id="TKB01478.1"/>
    </source>
</evidence>